<evidence type="ECO:0000256" key="1">
    <source>
        <dbReference type="ARBA" id="ARBA00005254"/>
    </source>
</evidence>
<protein>
    <submittedName>
        <fullName evidence="3">MaoC/PaaZ C-terminal domain-containing protein</fullName>
    </submittedName>
</protein>
<proteinExistence type="inferred from homology"/>
<comment type="similarity">
    <text evidence="1">Belongs to the enoyl-CoA hydratase/isomerase family.</text>
</comment>
<dbReference type="RefSeq" id="WP_425573760.1">
    <property type="nucleotide sequence ID" value="NZ_BAAAQR010000014.1"/>
</dbReference>
<organism evidence="3 4">
    <name type="scientific">Nocardioides koreensis</name>
    <dbReference type="NCBI Taxonomy" id="433651"/>
    <lineage>
        <taxon>Bacteria</taxon>
        <taxon>Bacillati</taxon>
        <taxon>Actinomycetota</taxon>
        <taxon>Actinomycetes</taxon>
        <taxon>Propionibacteriales</taxon>
        <taxon>Nocardioidaceae</taxon>
        <taxon>Nocardioides</taxon>
    </lineage>
</organism>
<accession>A0ABP5LUE1</accession>
<evidence type="ECO:0000259" key="2">
    <source>
        <dbReference type="Pfam" id="PF01575"/>
    </source>
</evidence>
<name>A0ABP5LUE1_9ACTN</name>
<dbReference type="Pfam" id="PF01575">
    <property type="entry name" value="MaoC_dehydratas"/>
    <property type="match status" value="1"/>
</dbReference>
<dbReference type="InterPro" id="IPR029069">
    <property type="entry name" value="HotDog_dom_sf"/>
</dbReference>
<dbReference type="SUPFAM" id="SSF54637">
    <property type="entry name" value="Thioesterase/thiol ester dehydrase-isomerase"/>
    <property type="match status" value="2"/>
</dbReference>
<evidence type="ECO:0000313" key="3">
    <source>
        <dbReference type="EMBL" id="GAA2153567.1"/>
    </source>
</evidence>
<evidence type="ECO:0000313" key="4">
    <source>
        <dbReference type="Proteomes" id="UP001501771"/>
    </source>
</evidence>
<dbReference type="EMBL" id="BAAAQR010000014">
    <property type="protein sequence ID" value="GAA2153567.1"/>
    <property type="molecule type" value="Genomic_DNA"/>
</dbReference>
<gene>
    <name evidence="3" type="ORF">GCM10009844_38120</name>
</gene>
<reference evidence="4" key="1">
    <citation type="journal article" date="2019" name="Int. J. Syst. Evol. Microbiol.">
        <title>The Global Catalogue of Microorganisms (GCM) 10K type strain sequencing project: providing services to taxonomists for standard genome sequencing and annotation.</title>
        <authorList>
            <consortium name="The Broad Institute Genomics Platform"/>
            <consortium name="The Broad Institute Genome Sequencing Center for Infectious Disease"/>
            <person name="Wu L."/>
            <person name="Ma J."/>
        </authorList>
    </citation>
    <scope>NUCLEOTIDE SEQUENCE [LARGE SCALE GENOMIC DNA]</scope>
    <source>
        <strain evidence="4">JCM 16022</strain>
    </source>
</reference>
<dbReference type="PANTHER" id="PTHR43841:SF1">
    <property type="entry name" value="3-HYDROXYACYL-THIOESTER DEHYDRATASE X"/>
    <property type="match status" value="1"/>
</dbReference>
<dbReference type="PANTHER" id="PTHR43841">
    <property type="entry name" value="3-HYDROXYACYL-THIOESTER DEHYDRATASE HTDX-RELATED"/>
    <property type="match status" value="1"/>
</dbReference>
<dbReference type="InterPro" id="IPR003965">
    <property type="entry name" value="Fatty_acid_synthase"/>
</dbReference>
<sequence>MVSTGSTNEGSAPRVVEGSPHALPMLLKAALPSVPALGALPGIRKHGSELPHLALTRHDVPIDPSHVAAYAEVCGFPRKDTVPLTYPHLLAFGLHMAIMTDTSFPFPAIGTVHLENSITQHRPVAVAEKVQVTARAENLRPHAKGQVFDMLTTVHSAGELVWEETSTFLRRGRGDDGAAAGRSFPEAPPTGIVWQLPGDLGRRYAAVSGDHNPIHLYPLTAKALGFPRQIAHGMWSKARCVAMLENRLPDAVRVEVAFKKPVLLPGPVAFGSRPLEDGYAFSLSSPRSGAPHLAGRTQGL</sequence>
<keyword evidence="4" id="KW-1185">Reference proteome</keyword>
<dbReference type="Proteomes" id="UP001501771">
    <property type="component" value="Unassembled WGS sequence"/>
</dbReference>
<dbReference type="PRINTS" id="PR01483">
    <property type="entry name" value="FASYNTHASE"/>
</dbReference>
<dbReference type="Gene3D" id="3.10.129.10">
    <property type="entry name" value="Hotdog Thioesterase"/>
    <property type="match status" value="1"/>
</dbReference>
<feature type="domain" description="MaoC-like" evidence="2">
    <location>
        <begin position="202"/>
        <end position="265"/>
    </location>
</feature>
<comment type="caution">
    <text evidence="3">The sequence shown here is derived from an EMBL/GenBank/DDBJ whole genome shotgun (WGS) entry which is preliminary data.</text>
</comment>
<dbReference type="InterPro" id="IPR002539">
    <property type="entry name" value="MaoC-like_dom"/>
</dbReference>